<feature type="domain" description="AB hydrolase-1" evidence="1">
    <location>
        <begin position="1"/>
        <end position="126"/>
    </location>
</feature>
<dbReference type="EMBL" id="UINC01123430">
    <property type="protein sequence ID" value="SVC99903.1"/>
    <property type="molecule type" value="Genomic_DNA"/>
</dbReference>
<dbReference type="InterPro" id="IPR050266">
    <property type="entry name" value="AB_hydrolase_sf"/>
</dbReference>
<proteinExistence type="predicted"/>
<dbReference type="Pfam" id="PF00561">
    <property type="entry name" value="Abhydrolase_1"/>
    <property type="match status" value="1"/>
</dbReference>
<reference evidence="2" key="1">
    <citation type="submission" date="2018-05" db="EMBL/GenBank/DDBJ databases">
        <authorList>
            <person name="Lanie J.A."/>
            <person name="Ng W.-L."/>
            <person name="Kazmierczak K.M."/>
            <person name="Andrzejewski T.M."/>
            <person name="Davidsen T.M."/>
            <person name="Wayne K.J."/>
            <person name="Tettelin H."/>
            <person name="Glass J.I."/>
            <person name="Rusch D."/>
            <person name="Podicherti R."/>
            <person name="Tsui H.-C.T."/>
            <person name="Winkler M.E."/>
        </authorList>
    </citation>
    <scope>NUCLEOTIDE SEQUENCE</scope>
</reference>
<gene>
    <name evidence="2" type="ORF">METZ01_LOCUS352757</name>
</gene>
<protein>
    <recommendedName>
        <fullName evidence="1">AB hydrolase-1 domain-containing protein</fullName>
    </recommendedName>
</protein>
<feature type="non-terminal residue" evidence="2">
    <location>
        <position position="143"/>
    </location>
</feature>
<evidence type="ECO:0000259" key="1">
    <source>
        <dbReference type="Pfam" id="PF00561"/>
    </source>
</evidence>
<dbReference type="SUPFAM" id="SSF53474">
    <property type="entry name" value="alpha/beta-Hydrolases"/>
    <property type="match status" value="1"/>
</dbReference>
<name>A0A382RQD1_9ZZZZ</name>
<dbReference type="PRINTS" id="PR00111">
    <property type="entry name" value="ABHYDROLASE"/>
</dbReference>
<accession>A0A382RQD1</accession>
<evidence type="ECO:0000313" key="2">
    <source>
        <dbReference type="EMBL" id="SVC99903.1"/>
    </source>
</evidence>
<dbReference type="InterPro" id="IPR029058">
    <property type="entry name" value="AB_hydrolase_fold"/>
</dbReference>
<dbReference type="PANTHER" id="PTHR43798">
    <property type="entry name" value="MONOACYLGLYCEROL LIPASE"/>
    <property type="match status" value="1"/>
</dbReference>
<dbReference type="Gene3D" id="3.40.50.1820">
    <property type="entry name" value="alpha/beta hydrolase"/>
    <property type="match status" value="1"/>
</dbReference>
<dbReference type="AlphaFoldDB" id="A0A382RQD1"/>
<sequence>VVFIHGVAFGSWMWREHTQRLSKYRCILPILPGHGPDSDDIDLSMDEQVEAMAALINKACGGRKKVYIVGHSFGGQLALHLACKHPELVEGVLAMSALMRSVPFAYRYLMKPFSPMLPTAFASTFIRRHAARAFEVTDPVMRH</sequence>
<organism evidence="2">
    <name type="scientific">marine metagenome</name>
    <dbReference type="NCBI Taxonomy" id="408172"/>
    <lineage>
        <taxon>unclassified sequences</taxon>
        <taxon>metagenomes</taxon>
        <taxon>ecological metagenomes</taxon>
    </lineage>
</organism>
<dbReference type="InterPro" id="IPR000073">
    <property type="entry name" value="AB_hydrolase_1"/>
</dbReference>
<feature type="non-terminal residue" evidence="2">
    <location>
        <position position="1"/>
    </location>
</feature>